<accession>A0A379JQB0</accession>
<protein>
    <submittedName>
        <fullName evidence="3">CheC, inhibitor of MCP methylation</fullName>
    </submittedName>
</protein>
<evidence type="ECO:0000313" key="5">
    <source>
        <dbReference type="Proteomes" id="UP000254084"/>
    </source>
</evidence>
<dbReference type="EMBL" id="UGUV01000002">
    <property type="protein sequence ID" value="SUD50401.1"/>
    <property type="molecule type" value="Genomic_DNA"/>
</dbReference>
<accession>A0A061CNN1</accession>
<evidence type="ECO:0000313" key="3">
    <source>
        <dbReference type="EMBL" id="SUD50401.1"/>
    </source>
</evidence>
<evidence type="ECO:0000313" key="6">
    <source>
        <dbReference type="Proteomes" id="UP000255303"/>
    </source>
</evidence>
<evidence type="ECO:0000256" key="2">
    <source>
        <dbReference type="SAM" id="MobiDB-lite"/>
    </source>
</evidence>
<proteinExistence type="predicted"/>
<dbReference type="AlphaFoldDB" id="A0A061CNN1"/>
<dbReference type="InterPro" id="IPR028976">
    <property type="entry name" value="CheC-like_sf"/>
</dbReference>
<dbReference type="Proteomes" id="UP000255303">
    <property type="component" value="Unassembled WGS sequence"/>
</dbReference>
<feature type="region of interest" description="Disordered" evidence="2">
    <location>
        <begin position="1"/>
        <end position="20"/>
    </location>
</feature>
<dbReference type="GO" id="GO:0006935">
    <property type="term" value="P:chemotaxis"/>
    <property type="evidence" value="ECO:0007669"/>
    <property type="project" value="UniProtKB-KW"/>
</dbReference>
<dbReference type="EMBL" id="UGUW01000004">
    <property type="protein sequence ID" value="SUD58869.1"/>
    <property type="molecule type" value="Genomic_DNA"/>
</dbReference>
<reference evidence="5 6" key="1">
    <citation type="submission" date="2018-06" db="EMBL/GenBank/DDBJ databases">
        <authorList>
            <consortium name="Pathogen Informatics"/>
            <person name="Doyle S."/>
        </authorList>
    </citation>
    <scope>NUCLEOTIDE SEQUENCE [LARGE SCALE GENOMIC DNA]</scope>
    <source>
        <strain evidence="3 6">NCTC10692</strain>
        <strain evidence="4 5">NCTC10860</strain>
    </source>
</reference>
<organism evidence="3 6">
    <name type="scientific">Ectopseudomonas oleovorans</name>
    <name type="common">Pseudomonas oleovorans</name>
    <dbReference type="NCBI Taxonomy" id="301"/>
    <lineage>
        <taxon>Bacteria</taxon>
        <taxon>Pseudomonadati</taxon>
        <taxon>Pseudomonadota</taxon>
        <taxon>Gammaproteobacteria</taxon>
        <taxon>Pseudomonadales</taxon>
        <taxon>Pseudomonadaceae</taxon>
        <taxon>Ectopseudomonas</taxon>
    </lineage>
</organism>
<sequence length="78" mass="8694">MPARLAAGEQSANLGDVTGPGQHASLDQLIQVNRQRWGKTLAVEISYSLEGHAIHFDLLLFTEDSIKRLTNKIDYLME</sequence>
<gene>
    <name evidence="3" type="ORF">NCTC10692_00805</name>
    <name evidence="4" type="ORF">NCTC10860_01124</name>
</gene>
<dbReference type="SUPFAM" id="SSF103039">
    <property type="entry name" value="CheC-like"/>
    <property type="match status" value="1"/>
</dbReference>
<evidence type="ECO:0000313" key="4">
    <source>
        <dbReference type="EMBL" id="SUD58869.1"/>
    </source>
</evidence>
<dbReference type="Proteomes" id="UP000254084">
    <property type="component" value="Unassembled WGS sequence"/>
</dbReference>
<evidence type="ECO:0000256" key="1">
    <source>
        <dbReference type="ARBA" id="ARBA00022500"/>
    </source>
</evidence>
<name>A0A061CNN1_ECTOL</name>
<keyword evidence="1" id="KW-0145">Chemotaxis</keyword>